<evidence type="ECO:0000313" key="2">
    <source>
        <dbReference type="Proteomes" id="UP001060085"/>
    </source>
</evidence>
<keyword evidence="2" id="KW-1185">Reference proteome</keyword>
<accession>A0ACC0A6Q0</accession>
<name>A0ACC0A6Q0_CATRO</name>
<evidence type="ECO:0000313" key="1">
    <source>
        <dbReference type="EMBL" id="KAI5656085.1"/>
    </source>
</evidence>
<comment type="caution">
    <text evidence="1">The sequence shown here is derived from an EMBL/GenBank/DDBJ whole genome shotgun (WGS) entry which is preliminary data.</text>
</comment>
<proteinExistence type="predicted"/>
<organism evidence="1 2">
    <name type="scientific">Catharanthus roseus</name>
    <name type="common">Madagascar periwinkle</name>
    <name type="synonym">Vinca rosea</name>
    <dbReference type="NCBI Taxonomy" id="4058"/>
    <lineage>
        <taxon>Eukaryota</taxon>
        <taxon>Viridiplantae</taxon>
        <taxon>Streptophyta</taxon>
        <taxon>Embryophyta</taxon>
        <taxon>Tracheophyta</taxon>
        <taxon>Spermatophyta</taxon>
        <taxon>Magnoliopsida</taxon>
        <taxon>eudicotyledons</taxon>
        <taxon>Gunneridae</taxon>
        <taxon>Pentapetalae</taxon>
        <taxon>asterids</taxon>
        <taxon>lamiids</taxon>
        <taxon>Gentianales</taxon>
        <taxon>Apocynaceae</taxon>
        <taxon>Rauvolfioideae</taxon>
        <taxon>Vinceae</taxon>
        <taxon>Catharanthinae</taxon>
        <taxon>Catharanthus</taxon>
    </lineage>
</organism>
<protein>
    <submittedName>
        <fullName evidence="1">Uncharacterized protein</fullName>
    </submittedName>
</protein>
<dbReference type="EMBL" id="CM044706">
    <property type="protein sequence ID" value="KAI5656085.1"/>
    <property type="molecule type" value="Genomic_DNA"/>
</dbReference>
<dbReference type="Proteomes" id="UP001060085">
    <property type="component" value="Linkage Group LG06"/>
</dbReference>
<gene>
    <name evidence="1" type="ORF">M9H77_24878</name>
</gene>
<sequence>MDSCCAIMKPNPQPVQISSRGFDVESKKFWGHKIKGSFKNKLFYTKFCESSFRSLNSSRKIKPGVAFSVFTQDVDQEILTWEAPFFEDDHYTVDPKNVASIILGGGAGTRLFPLTSRRAKPAVPIGGCYRLIDVPMSNCINSGIRKIFILTQFNSFSLNRHLARTYNLGNGVSFGDGFVEVLAATQTPGETGKKWFQGTADAVRQFTWVFEDAKNKNVDHIVILSGDHLYRMNYMDFVQKHVDSDADITVSCIPMDDSRASDYGLMKIDETGRVINFSEKPKGSALKAMQVGTSLLGLSEEEALQYPYIASMGVYVFKTDVLLDLLTRKYPSCNDFGSEIIPFAVKDHNVQAYLFRDYWEDIGTIKSFFEANLALAEQPPKFDFNDPKTPFYTSPRYLPPTKVERCRIADAIISHGCFLRECSIEHSVVGVRSRLDYGVELIDTMMMGADYYQTESEIASLLAEGNVPIGVGRNTKIRNCIIDKNTRIGKDVIIANKDGVEEADRGEEGFYIRSGITVILKNATIKDGTII</sequence>
<reference evidence="2" key="1">
    <citation type="journal article" date="2023" name="Nat. Plants">
        <title>Single-cell RNA sequencing provides a high-resolution roadmap for understanding the multicellular compartmentation of specialized metabolism.</title>
        <authorList>
            <person name="Sun S."/>
            <person name="Shen X."/>
            <person name="Li Y."/>
            <person name="Li Y."/>
            <person name="Wang S."/>
            <person name="Li R."/>
            <person name="Zhang H."/>
            <person name="Shen G."/>
            <person name="Guo B."/>
            <person name="Wei J."/>
            <person name="Xu J."/>
            <person name="St-Pierre B."/>
            <person name="Chen S."/>
            <person name="Sun C."/>
        </authorList>
    </citation>
    <scope>NUCLEOTIDE SEQUENCE [LARGE SCALE GENOMIC DNA]</scope>
</reference>